<dbReference type="Gene3D" id="3.40.50.150">
    <property type="entry name" value="Vaccinia Virus protein VP39"/>
    <property type="match status" value="1"/>
</dbReference>
<gene>
    <name evidence="2" type="ORF">Pla144_10940</name>
</gene>
<dbReference type="GO" id="GO:0008757">
    <property type="term" value="F:S-adenosylmethionine-dependent methyltransferase activity"/>
    <property type="evidence" value="ECO:0007669"/>
    <property type="project" value="InterPro"/>
</dbReference>
<dbReference type="SUPFAM" id="SSF53335">
    <property type="entry name" value="S-adenosyl-L-methionine-dependent methyltransferases"/>
    <property type="match status" value="1"/>
</dbReference>
<evidence type="ECO:0000313" key="3">
    <source>
        <dbReference type="Proteomes" id="UP000318437"/>
    </source>
</evidence>
<dbReference type="Pfam" id="PF08241">
    <property type="entry name" value="Methyltransf_11"/>
    <property type="match status" value="1"/>
</dbReference>
<name>A0A5C6D0R3_9BACT</name>
<feature type="domain" description="Methyltransferase type 11" evidence="1">
    <location>
        <begin position="2"/>
        <end position="75"/>
    </location>
</feature>
<dbReference type="AlphaFoldDB" id="A0A5C6D0R3"/>
<dbReference type="InterPro" id="IPR029063">
    <property type="entry name" value="SAM-dependent_MTases_sf"/>
</dbReference>
<dbReference type="Proteomes" id="UP000318437">
    <property type="component" value="Unassembled WGS sequence"/>
</dbReference>
<accession>A0A5C6D0R3</accession>
<evidence type="ECO:0000313" key="2">
    <source>
        <dbReference type="EMBL" id="TWU30308.1"/>
    </source>
</evidence>
<keyword evidence="3" id="KW-1185">Reference proteome</keyword>
<reference evidence="2 3" key="1">
    <citation type="submission" date="2019-02" db="EMBL/GenBank/DDBJ databases">
        <title>Deep-cultivation of Planctomycetes and their phenomic and genomic characterization uncovers novel biology.</title>
        <authorList>
            <person name="Wiegand S."/>
            <person name="Jogler M."/>
            <person name="Boedeker C."/>
            <person name="Pinto D."/>
            <person name="Vollmers J."/>
            <person name="Rivas-Marin E."/>
            <person name="Kohn T."/>
            <person name="Peeters S.H."/>
            <person name="Heuer A."/>
            <person name="Rast P."/>
            <person name="Oberbeckmann S."/>
            <person name="Bunk B."/>
            <person name="Jeske O."/>
            <person name="Meyerdierks A."/>
            <person name="Storesund J.E."/>
            <person name="Kallscheuer N."/>
            <person name="Luecker S."/>
            <person name="Lage O.M."/>
            <person name="Pohl T."/>
            <person name="Merkel B.J."/>
            <person name="Hornburger P."/>
            <person name="Mueller R.-W."/>
            <person name="Bruemmer F."/>
            <person name="Labrenz M."/>
            <person name="Spormann A.M."/>
            <person name="Op Den Camp H."/>
            <person name="Overmann J."/>
            <person name="Amann R."/>
            <person name="Jetten M.S.M."/>
            <person name="Mascher T."/>
            <person name="Medema M.H."/>
            <person name="Devos D.P."/>
            <person name="Kaster A.-K."/>
            <person name="Ovreas L."/>
            <person name="Rohde M."/>
            <person name="Galperin M.Y."/>
            <person name="Jogler C."/>
        </authorList>
    </citation>
    <scope>NUCLEOTIDE SEQUENCE [LARGE SCALE GENOMIC DNA]</scope>
    <source>
        <strain evidence="2 3">Pla144</strain>
    </source>
</reference>
<dbReference type="CDD" id="cd02440">
    <property type="entry name" value="AdoMet_MTases"/>
    <property type="match status" value="1"/>
</dbReference>
<sequence>MLDNSPLQLEQDQLVAQRDGLSIKSVLGDMRDLSVFESESFDLVFNPCSLSFVPNVQSVFAEAYRVLRSEGLLLCGFVNPARFIFDEKQLEEGRLHARHPLPYSDETHLTSIEKNQLKSDGEPFTFSHSLEGLITGQLKAGFVLRDLFEDISAEDPVSDFFPAYFATLAMKPGMKTN</sequence>
<dbReference type="RefSeq" id="WP_231936170.1">
    <property type="nucleotide sequence ID" value="NZ_SJPS01000001.1"/>
</dbReference>
<evidence type="ECO:0000259" key="1">
    <source>
        <dbReference type="Pfam" id="PF08241"/>
    </source>
</evidence>
<comment type="caution">
    <text evidence="2">The sequence shown here is derived from an EMBL/GenBank/DDBJ whole genome shotgun (WGS) entry which is preliminary data.</text>
</comment>
<protein>
    <recommendedName>
        <fullName evidence="1">Methyltransferase type 11 domain-containing protein</fullName>
    </recommendedName>
</protein>
<dbReference type="EMBL" id="SJPS01000001">
    <property type="protein sequence ID" value="TWU30308.1"/>
    <property type="molecule type" value="Genomic_DNA"/>
</dbReference>
<organism evidence="2 3">
    <name type="scientific">Bythopirellula polymerisocia</name>
    <dbReference type="NCBI Taxonomy" id="2528003"/>
    <lineage>
        <taxon>Bacteria</taxon>
        <taxon>Pseudomonadati</taxon>
        <taxon>Planctomycetota</taxon>
        <taxon>Planctomycetia</taxon>
        <taxon>Pirellulales</taxon>
        <taxon>Lacipirellulaceae</taxon>
        <taxon>Bythopirellula</taxon>
    </lineage>
</organism>
<dbReference type="InterPro" id="IPR013216">
    <property type="entry name" value="Methyltransf_11"/>
</dbReference>
<proteinExistence type="predicted"/>